<protein>
    <recommendedName>
        <fullName evidence="2">HTH cro/C1-type domain-containing protein</fullName>
    </recommendedName>
</protein>
<dbReference type="EMBL" id="QHLZ01000019">
    <property type="protein sequence ID" value="PXA63958.1"/>
    <property type="molecule type" value="Genomic_DNA"/>
</dbReference>
<dbReference type="SUPFAM" id="SSF47413">
    <property type="entry name" value="lambda repressor-like DNA-binding domains"/>
    <property type="match status" value="1"/>
</dbReference>
<dbReference type="Pfam" id="PF01381">
    <property type="entry name" value="HTH_3"/>
    <property type="match status" value="1"/>
</dbReference>
<dbReference type="InterPro" id="IPR000600">
    <property type="entry name" value="ROK"/>
</dbReference>
<dbReference type="SMART" id="SM00530">
    <property type="entry name" value="HTH_XRE"/>
    <property type="match status" value="1"/>
</dbReference>
<evidence type="ECO:0000313" key="3">
    <source>
        <dbReference type="EMBL" id="PXA63958.1"/>
    </source>
</evidence>
<dbReference type="PANTHER" id="PTHR18964">
    <property type="entry name" value="ROK (REPRESSOR, ORF, KINASE) FAMILY"/>
    <property type="match status" value="1"/>
</dbReference>
<dbReference type="Gene3D" id="3.30.420.40">
    <property type="match status" value="2"/>
</dbReference>
<reference evidence="3 4" key="1">
    <citation type="submission" date="2018-05" db="EMBL/GenBank/DDBJ databases">
        <title>Genetic diversity of glacier-inhabiting Cryobacterium bacteria in China and description of Cryobacterium mengkeensis sp. nov. and Arthrobacter glacialis sp. nov.</title>
        <authorList>
            <person name="Liu Q."/>
            <person name="Xin Y.-H."/>
        </authorList>
    </citation>
    <scope>NUCLEOTIDE SEQUENCE [LARGE SCALE GENOMIC DNA]</scope>
    <source>
        <strain evidence="3 4">GP3</strain>
    </source>
</reference>
<comment type="caution">
    <text evidence="3">The sequence shown here is derived from an EMBL/GenBank/DDBJ whole genome shotgun (WGS) entry which is preliminary data.</text>
</comment>
<comment type="similarity">
    <text evidence="1">Belongs to the ROK (NagC/XylR) family.</text>
</comment>
<keyword evidence="4" id="KW-1185">Reference proteome</keyword>
<evidence type="ECO:0000259" key="2">
    <source>
        <dbReference type="PROSITE" id="PS50943"/>
    </source>
</evidence>
<accession>A0A2V3DTR1</accession>
<sequence>MTDQTYPPTDPSEPGDDYDYDPLQVDDNPEATAAYEDTLQFLRLRSGAKTIRQEKGLTQTDVASSMGTTQSAVSDIESGRVDAQLSTWQRYARAIGKQFGFSLLGEKTPPTREDQPDSNENMVLTGFALAPVLTKLSWADAAQSLSAISKETNLPEIMVSHILEQLGKAGWTTAKGEGTQRSFKLEDEAATGIGVSLHRDRVTAVLTDLEGTLITGTSYPIATSTPEIVREAVVIAVKELWEYSTKEVRRSVLGVGVSLAGVIDTDTGEVKTAPDLQSQDHGWEGEQLRRHLEQEIQTRVHSSLRISVSNDVNALAIWHGMQKRGADKQTSHPDPSRGSFAAVILINDCGIGAALISDGKIIHGANSATGEIGHVIVDFSENAPACQAAKKHSGCLETVATVQGILSELDIETDSIQTRLEGLRYASDKILSHDTRYRDAFYKAGTRIGRAVLLLELLDPDEVAIYASPYLYSAPPIAETVEPFQIGITKALTDAKNTQQISVDPDLQWYSLNNETIAVAASMEMYTNFLNNPVTWYPDFTNIMKSDMRLTLGATSSNLNRI</sequence>
<name>A0A2V3DTR1_9MICC</name>
<dbReference type="GO" id="GO:0003677">
    <property type="term" value="F:DNA binding"/>
    <property type="evidence" value="ECO:0007669"/>
    <property type="project" value="InterPro"/>
</dbReference>
<evidence type="ECO:0000313" key="4">
    <source>
        <dbReference type="Proteomes" id="UP000246303"/>
    </source>
</evidence>
<proteinExistence type="inferred from homology"/>
<dbReference type="PANTHER" id="PTHR18964:SF149">
    <property type="entry name" value="BIFUNCTIONAL UDP-N-ACETYLGLUCOSAMINE 2-EPIMERASE_N-ACETYLMANNOSAMINE KINASE"/>
    <property type="match status" value="1"/>
</dbReference>
<organism evidence="3 4">
    <name type="scientific">Arthrobacter psychrochitiniphilus</name>
    <dbReference type="NCBI Taxonomy" id="291045"/>
    <lineage>
        <taxon>Bacteria</taxon>
        <taxon>Bacillati</taxon>
        <taxon>Actinomycetota</taxon>
        <taxon>Actinomycetes</taxon>
        <taxon>Micrococcales</taxon>
        <taxon>Micrococcaceae</taxon>
        <taxon>Arthrobacter</taxon>
    </lineage>
</organism>
<dbReference type="AlphaFoldDB" id="A0A2V3DTR1"/>
<dbReference type="Proteomes" id="UP000246303">
    <property type="component" value="Unassembled WGS sequence"/>
</dbReference>
<dbReference type="CDD" id="cd00093">
    <property type="entry name" value="HTH_XRE"/>
    <property type="match status" value="1"/>
</dbReference>
<dbReference type="InterPro" id="IPR043129">
    <property type="entry name" value="ATPase_NBD"/>
</dbReference>
<dbReference type="Pfam" id="PF00480">
    <property type="entry name" value="ROK"/>
    <property type="match status" value="1"/>
</dbReference>
<dbReference type="PROSITE" id="PS50943">
    <property type="entry name" value="HTH_CROC1"/>
    <property type="match status" value="1"/>
</dbReference>
<evidence type="ECO:0000256" key="1">
    <source>
        <dbReference type="ARBA" id="ARBA00006479"/>
    </source>
</evidence>
<dbReference type="Gene3D" id="1.10.260.40">
    <property type="entry name" value="lambda repressor-like DNA-binding domains"/>
    <property type="match status" value="1"/>
</dbReference>
<gene>
    <name evidence="3" type="ORF">CVS29_17745</name>
</gene>
<dbReference type="RefSeq" id="WP_110107932.1">
    <property type="nucleotide sequence ID" value="NZ_JACBZZ010000001.1"/>
</dbReference>
<dbReference type="InterPro" id="IPR010982">
    <property type="entry name" value="Lambda_DNA-bd_dom_sf"/>
</dbReference>
<feature type="domain" description="HTH cro/C1-type" evidence="2">
    <location>
        <begin position="49"/>
        <end position="102"/>
    </location>
</feature>
<dbReference type="OrthoDB" id="3256054at2"/>
<dbReference type="InterPro" id="IPR001387">
    <property type="entry name" value="Cro/C1-type_HTH"/>
</dbReference>
<dbReference type="SUPFAM" id="SSF53067">
    <property type="entry name" value="Actin-like ATPase domain"/>
    <property type="match status" value="1"/>
</dbReference>